<dbReference type="EMBL" id="MTZU01000059">
    <property type="protein sequence ID" value="PCE30593.1"/>
    <property type="molecule type" value="Genomic_DNA"/>
</dbReference>
<sequence length="63" mass="7667">MRDKKKILNLLLEFASLPEKSRRKFLMEMNEYLMMSHVQRRHAIYEWEQGARIRDGSANQQSR</sequence>
<dbReference type="AlphaFoldDB" id="A0A2A4F9V5"/>
<gene>
    <name evidence="1" type="ORF">BZL54_20130</name>
</gene>
<organism evidence="1 2">
    <name type="scientific">Burkholderia ubonensis subsp. mesacidophila</name>
    <dbReference type="NCBI Taxonomy" id="265293"/>
    <lineage>
        <taxon>Bacteria</taxon>
        <taxon>Pseudomonadati</taxon>
        <taxon>Pseudomonadota</taxon>
        <taxon>Betaproteobacteria</taxon>
        <taxon>Burkholderiales</taxon>
        <taxon>Burkholderiaceae</taxon>
        <taxon>Burkholderia</taxon>
        <taxon>Burkholderia cepacia complex</taxon>
    </lineage>
</organism>
<accession>A0A2A4F9V5</accession>
<comment type="caution">
    <text evidence="1">The sequence shown here is derived from an EMBL/GenBank/DDBJ whole genome shotgun (WGS) entry which is preliminary data.</text>
</comment>
<evidence type="ECO:0000313" key="2">
    <source>
        <dbReference type="Proteomes" id="UP000217994"/>
    </source>
</evidence>
<reference evidence="1 2" key="1">
    <citation type="submission" date="2017-01" db="EMBL/GenBank/DDBJ databases">
        <title>Whole-Genome Shotgun Sequencing of Two beta-Proteobacterial Species in Search of the Bulgecin Biosynthetic Cluster.</title>
        <authorList>
            <person name="Horsman M.E."/>
            <person name="Marous D.R."/>
            <person name="Li R."/>
            <person name="Oliver R.A."/>
            <person name="Byun B."/>
            <person name="Emrich S.J."/>
            <person name="Boggess B."/>
            <person name="Townsend C.A."/>
            <person name="Mobashery S."/>
        </authorList>
    </citation>
    <scope>NUCLEOTIDE SEQUENCE [LARGE SCALE GENOMIC DNA]</scope>
    <source>
        <strain evidence="1 2">ATCC 31433</strain>
    </source>
</reference>
<proteinExistence type="predicted"/>
<dbReference type="Proteomes" id="UP000217994">
    <property type="component" value="Unassembled WGS sequence"/>
</dbReference>
<evidence type="ECO:0000313" key="1">
    <source>
        <dbReference type="EMBL" id="PCE30593.1"/>
    </source>
</evidence>
<protein>
    <submittedName>
        <fullName evidence="1">Uncharacterized protein</fullName>
    </submittedName>
</protein>
<name>A0A2A4F9V5_9BURK</name>